<feature type="compositionally biased region" description="Basic and acidic residues" evidence="1">
    <location>
        <begin position="1"/>
        <end position="19"/>
    </location>
</feature>
<gene>
    <name evidence="2" type="ORF">ACFPET_02005</name>
</gene>
<feature type="region of interest" description="Disordered" evidence="1">
    <location>
        <begin position="1"/>
        <end position="62"/>
    </location>
</feature>
<sequence length="125" mass="14436">MARHDGEQRRTEVRLDRWQSGRQSRRKAGTRVGFATEQRTEQRRTRRKRTESLYSVEQPPPLEAPRGVEEWVGWELAAKLWREHVPEQLLGVDCATCGSEWPCDAWELANGILNDCHRAAQVAGE</sequence>
<dbReference type="Proteomes" id="UP001595823">
    <property type="component" value="Unassembled WGS sequence"/>
</dbReference>
<protein>
    <submittedName>
        <fullName evidence="2">Uncharacterized protein</fullName>
    </submittedName>
</protein>
<reference evidence="3" key="1">
    <citation type="journal article" date="2019" name="Int. J. Syst. Evol. Microbiol.">
        <title>The Global Catalogue of Microorganisms (GCM) 10K type strain sequencing project: providing services to taxonomists for standard genome sequencing and annotation.</title>
        <authorList>
            <consortium name="The Broad Institute Genomics Platform"/>
            <consortium name="The Broad Institute Genome Sequencing Center for Infectious Disease"/>
            <person name="Wu L."/>
            <person name="Ma J."/>
        </authorList>
    </citation>
    <scope>NUCLEOTIDE SEQUENCE [LARGE SCALE GENOMIC DNA]</scope>
    <source>
        <strain evidence="3">IBRC-M 10908</strain>
    </source>
</reference>
<keyword evidence="3" id="KW-1185">Reference proteome</keyword>
<organism evidence="2 3">
    <name type="scientific">Salininema proteolyticum</name>
    <dbReference type="NCBI Taxonomy" id="1607685"/>
    <lineage>
        <taxon>Bacteria</taxon>
        <taxon>Bacillati</taxon>
        <taxon>Actinomycetota</taxon>
        <taxon>Actinomycetes</taxon>
        <taxon>Glycomycetales</taxon>
        <taxon>Glycomycetaceae</taxon>
        <taxon>Salininema</taxon>
    </lineage>
</organism>
<comment type="caution">
    <text evidence="2">The sequence shown here is derived from an EMBL/GenBank/DDBJ whole genome shotgun (WGS) entry which is preliminary data.</text>
</comment>
<evidence type="ECO:0000313" key="3">
    <source>
        <dbReference type="Proteomes" id="UP001595823"/>
    </source>
</evidence>
<name>A0ABV8TU58_9ACTN</name>
<accession>A0ABV8TU58</accession>
<proteinExistence type="predicted"/>
<dbReference type="EMBL" id="JBHSDK010000002">
    <property type="protein sequence ID" value="MFC4333968.1"/>
    <property type="molecule type" value="Genomic_DNA"/>
</dbReference>
<evidence type="ECO:0000313" key="2">
    <source>
        <dbReference type="EMBL" id="MFC4333968.1"/>
    </source>
</evidence>
<evidence type="ECO:0000256" key="1">
    <source>
        <dbReference type="SAM" id="MobiDB-lite"/>
    </source>
</evidence>
<dbReference type="RefSeq" id="WP_380617705.1">
    <property type="nucleotide sequence ID" value="NZ_JBHSDK010000002.1"/>
</dbReference>